<evidence type="ECO:0000313" key="2">
    <source>
        <dbReference type="Proteomes" id="UP001597506"/>
    </source>
</evidence>
<dbReference type="Proteomes" id="UP001597506">
    <property type="component" value="Unassembled WGS sequence"/>
</dbReference>
<proteinExistence type="predicted"/>
<name>A0ABW5RRB7_9BACI</name>
<sequence>MLIRKGNRFELYPHKVKGIRFGEAFEQWATPSKEWWTEVANKHDHTEVTEFIEVALTDEQLTRFEEIKNMPEDFTSVYMDYVLDGTLPNSFPEAHPFRQIMLKNENRQLKKQLDNAIIELTTVMAMQGGTV</sequence>
<dbReference type="EMBL" id="JBHUMF010000026">
    <property type="protein sequence ID" value="MFD2681222.1"/>
    <property type="molecule type" value="Genomic_DNA"/>
</dbReference>
<gene>
    <name evidence="1" type="ORF">ACFSUL_10750</name>
</gene>
<keyword evidence="2" id="KW-1185">Reference proteome</keyword>
<dbReference type="RefSeq" id="WP_377935245.1">
    <property type="nucleotide sequence ID" value="NZ_JBHUMF010000026.1"/>
</dbReference>
<protein>
    <recommendedName>
        <fullName evidence="3">Phage protein</fullName>
    </recommendedName>
</protein>
<comment type="caution">
    <text evidence="1">The sequence shown here is derived from an EMBL/GenBank/DDBJ whole genome shotgun (WGS) entry which is preliminary data.</text>
</comment>
<organism evidence="1 2">
    <name type="scientific">Bacillus seohaeanensis</name>
    <dbReference type="NCBI Taxonomy" id="284580"/>
    <lineage>
        <taxon>Bacteria</taxon>
        <taxon>Bacillati</taxon>
        <taxon>Bacillota</taxon>
        <taxon>Bacilli</taxon>
        <taxon>Bacillales</taxon>
        <taxon>Bacillaceae</taxon>
        <taxon>Bacillus</taxon>
    </lineage>
</organism>
<reference evidence="2" key="1">
    <citation type="journal article" date="2019" name="Int. J. Syst. Evol. Microbiol.">
        <title>The Global Catalogue of Microorganisms (GCM) 10K type strain sequencing project: providing services to taxonomists for standard genome sequencing and annotation.</title>
        <authorList>
            <consortium name="The Broad Institute Genomics Platform"/>
            <consortium name="The Broad Institute Genome Sequencing Center for Infectious Disease"/>
            <person name="Wu L."/>
            <person name="Ma J."/>
        </authorList>
    </citation>
    <scope>NUCLEOTIDE SEQUENCE [LARGE SCALE GENOMIC DNA]</scope>
    <source>
        <strain evidence="2">KCTC 3913</strain>
    </source>
</reference>
<accession>A0ABW5RRB7</accession>
<evidence type="ECO:0000313" key="1">
    <source>
        <dbReference type="EMBL" id="MFD2681222.1"/>
    </source>
</evidence>
<evidence type="ECO:0008006" key="3">
    <source>
        <dbReference type="Google" id="ProtNLM"/>
    </source>
</evidence>